<comment type="similarity">
    <text evidence="1">Belongs to the sigma-70 factor family. ECF subfamily.</text>
</comment>
<dbReference type="InterPro" id="IPR036388">
    <property type="entry name" value="WH-like_DNA-bd_sf"/>
</dbReference>
<proteinExistence type="inferred from homology"/>
<keyword evidence="4" id="KW-0804">Transcription</keyword>
<dbReference type="InterPro" id="IPR039425">
    <property type="entry name" value="RNA_pol_sigma-70-like"/>
</dbReference>
<dbReference type="SUPFAM" id="SSF88659">
    <property type="entry name" value="Sigma3 and sigma4 domains of RNA polymerase sigma factors"/>
    <property type="match status" value="1"/>
</dbReference>
<dbReference type="Proteomes" id="UP000441333">
    <property type="component" value="Unassembled WGS sequence"/>
</dbReference>
<keyword evidence="8" id="KW-1185">Reference proteome</keyword>
<dbReference type="PANTHER" id="PTHR43133">
    <property type="entry name" value="RNA POLYMERASE ECF-TYPE SIGMA FACTO"/>
    <property type="match status" value="1"/>
</dbReference>
<dbReference type="InterPro" id="IPR014284">
    <property type="entry name" value="RNA_pol_sigma-70_dom"/>
</dbReference>
<dbReference type="InterPro" id="IPR013325">
    <property type="entry name" value="RNA_pol_sigma_r2"/>
</dbReference>
<evidence type="ECO:0000256" key="4">
    <source>
        <dbReference type="ARBA" id="ARBA00023163"/>
    </source>
</evidence>
<dbReference type="InterPro" id="IPR013249">
    <property type="entry name" value="RNA_pol_sigma70_r4_t2"/>
</dbReference>
<keyword evidence="2" id="KW-0805">Transcription regulation</keyword>
<keyword evidence="3" id="KW-0731">Sigma factor</keyword>
<protein>
    <submittedName>
        <fullName evidence="7">RNA polymerase sigma-70 factor</fullName>
    </submittedName>
</protein>
<dbReference type="SUPFAM" id="SSF88946">
    <property type="entry name" value="Sigma2 domain of RNA polymerase sigma factors"/>
    <property type="match status" value="1"/>
</dbReference>
<dbReference type="AlphaFoldDB" id="A0A6N6MIZ5"/>
<dbReference type="Gene3D" id="1.10.10.10">
    <property type="entry name" value="Winged helix-like DNA-binding domain superfamily/Winged helix DNA-binding domain"/>
    <property type="match status" value="1"/>
</dbReference>
<sequence>MKNNTEDLQLLILNFKKGNTSAFKYFFEKYHSKLTSFINSYTNNPELTQDIVQDAFVTLWESRDKIDSSKSIAPYLYKIAYNIFINNYRKHVKESKMLDALMYKTLIDLSEEDTDLQEKKLKQITEAIEILPPKCKKVFQMSKLQGYKYAEIAIMLNISVKTVEAQMGKAFAIIRERIKKTGPLILSLIAKHIYHKTTNTWHKYLNKTPI</sequence>
<dbReference type="CDD" id="cd06171">
    <property type="entry name" value="Sigma70_r4"/>
    <property type="match status" value="1"/>
</dbReference>
<comment type="caution">
    <text evidence="7">The sequence shown here is derived from an EMBL/GenBank/DDBJ whole genome shotgun (WGS) entry which is preliminary data.</text>
</comment>
<dbReference type="Pfam" id="PF04542">
    <property type="entry name" value="Sigma70_r2"/>
    <property type="match status" value="1"/>
</dbReference>
<dbReference type="InterPro" id="IPR013324">
    <property type="entry name" value="RNA_pol_sigma_r3/r4-like"/>
</dbReference>
<gene>
    <name evidence="7" type="ORF">F6U93_07605</name>
</gene>
<organism evidence="7 8">
    <name type="scientific">Pseudotamlana haliotis</name>
    <dbReference type="NCBI Taxonomy" id="2614804"/>
    <lineage>
        <taxon>Bacteria</taxon>
        <taxon>Pseudomonadati</taxon>
        <taxon>Bacteroidota</taxon>
        <taxon>Flavobacteriia</taxon>
        <taxon>Flavobacteriales</taxon>
        <taxon>Flavobacteriaceae</taxon>
        <taxon>Pseudotamlana</taxon>
    </lineage>
</organism>
<evidence type="ECO:0000256" key="3">
    <source>
        <dbReference type="ARBA" id="ARBA00023082"/>
    </source>
</evidence>
<evidence type="ECO:0000313" key="8">
    <source>
        <dbReference type="Proteomes" id="UP000441333"/>
    </source>
</evidence>
<dbReference type="Pfam" id="PF08281">
    <property type="entry name" value="Sigma70_r4_2"/>
    <property type="match status" value="1"/>
</dbReference>
<evidence type="ECO:0000313" key="7">
    <source>
        <dbReference type="EMBL" id="KAB1068155.1"/>
    </source>
</evidence>
<dbReference type="GO" id="GO:0003677">
    <property type="term" value="F:DNA binding"/>
    <property type="evidence" value="ECO:0007669"/>
    <property type="project" value="InterPro"/>
</dbReference>
<evidence type="ECO:0000256" key="1">
    <source>
        <dbReference type="ARBA" id="ARBA00010641"/>
    </source>
</evidence>
<dbReference type="GO" id="GO:0006352">
    <property type="term" value="P:DNA-templated transcription initiation"/>
    <property type="evidence" value="ECO:0007669"/>
    <property type="project" value="InterPro"/>
</dbReference>
<evidence type="ECO:0000259" key="5">
    <source>
        <dbReference type="Pfam" id="PF04542"/>
    </source>
</evidence>
<dbReference type="RefSeq" id="WP_150938451.1">
    <property type="nucleotide sequence ID" value="NZ_WAAT01000040.1"/>
</dbReference>
<dbReference type="PANTHER" id="PTHR43133:SF46">
    <property type="entry name" value="RNA POLYMERASE SIGMA-70 FACTOR ECF SUBFAMILY"/>
    <property type="match status" value="1"/>
</dbReference>
<dbReference type="NCBIfam" id="TIGR02937">
    <property type="entry name" value="sigma70-ECF"/>
    <property type="match status" value="1"/>
</dbReference>
<dbReference type="InterPro" id="IPR014327">
    <property type="entry name" value="RNA_pol_sigma70_bacteroid"/>
</dbReference>
<name>A0A6N6MIZ5_9FLAO</name>
<reference evidence="7 8" key="1">
    <citation type="submission" date="2019-09" db="EMBL/GenBank/DDBJ databases">
        <authorList>
            <person name="Cao W.R."/>
        </authorList>
    </citation>
    <scope>NUCLEOTIDE SEQUENCE [LARGE SCALE GENOMIC DNA]</scope>
    <source>
        <strain evidence="7 8">B1N29</strain>
    </source>
</reference>
<feature type="domain" description="RNA polymerase sigma factor 70 region 4 type 2" evidence="6">
    <location>
        <begin position="122"/>
        <end position="170"/>
    </location>
</feature>
<accession>A0A6N6MIZ5</accession>
<evidence type="ECO:0000259" key="6">
    <source>
        <dbReference type="Pfam" id="PF08281"/>
    </source>
</evidence>
<dbReference type="Gene3D" id="1.10.1740.10">
    <property type="match status" value="1"/>
</dbReference>
<feature type="domain" description="RNA polymerase sigma-70 region 2" evidence="5">
    <location>
        <begin position="26"/>
        <end position="91"/>
    </location>
</feature>
<dbReference type="EMBL" id="WAAT01000040">
    <property type="protein sequence ID" value="KAB1068155.1"/>
    <property type="molecule type" value="Genomic_DNA"/>
</dbReference>
<dbReference type="InterPro" id="IPR007627">
    <property type="entry name" value="RNA_pol_sigma70_r2"/>
</dbReference>
<evidence type="ECO:0000256" key="2">
    <source>
        <dbReference type="ARBA" id="ARBA00023015"/>
    </source>
</evidence>
<dbReference type="NCBIfam" id="TIGR02985">
    <property type="entry name" value="Sig70_bacteroi1"/>
    <property type="match status" value="1"/>
</dbReference>
<dbReference type="GO" id="GO:0016987">
    <property type="term" value="F:sigma factor activity"/>
    <property type="evidence" value="ECO:0007669"/>
    <property type="project" value="UniProtKB-KW"/>
</dbReference>